<protein>
    <submittedName>
        <fullName evidence="2">Uncharacterized protein</fullName>
    </submittedName>
</protein>
<reference evidence="3" key="1">
    <citation type="journal article" date="2019" name="Int. J. Syst. Evol. Microbiol.">
        <title>The Global Catalogue of Microorganisms (GCM) 10K type strain sequencing project: providing services to taxonomists for standard genome sequencing and annotation.</title>
        <authorList>
            <consortium name="The Broad Institute Genomics Platform"/>
            <consortium name="The Broad Institute Genome Sequencing Center for Infectious Disease"/>
            <person name="Wu L."/>
            <person name="Ma J."/>
        </authorList>
    </citation>
    <scope>NUCLEOTIDE SEQUENCE [LARGE SCALE GENOMIC DNA]</scope>
    <source>
        <strain evidence="3">JCM 18298</strain>
    </source>
</reference>
<keyword evidence="1" id="KW-0732">Signal</keyword>
<feature type="signal peptide" evidence="1">
    <location>
        <begin position="1"/>
        <end position="22"/>
    </location>
</feature>
<organism evidence="2 3">
    <name type="scientific">Nocardia callitridis</name>
    <dbReference type="NCBI Taxonomy" id="648753"/>
    <lineage>
        <taxon>Bacteria</taxon>
        <taxon>Bacillati</taxon>
        <taxon>Actinomycetota</taxon>
        <taxon>Actinomycetes</taxon>
        <taxon>Mycobacteriales</taxon>
        <taxon>Nocardiaceae</taxon>
        <taxon>Nocardia</taxon>
    </lineage>
</organism>
<dbReference type="EMBL" id="BAABJM010000001">
    <property type="protein sequence ID" value="GAA5041516.1"/>
    <property type="molecule type" value="Genomic_DNA"/>
</dbReference>
<name>A0ABP9JSA4_9NOCA</name>
<evidence type="ECO:0000313" key="3">
    <source>
        <dbReference type="Proteomes" id="UP001500603"/>
    </source>
</evidence>
<evidence type="ECO:0000256" key="1">
    <source>
        <dbReference type="SAM" id="SignalP"/>
    </source>
</evidence>
<dbReference type="Proteomes" id="UP001500603">
    <property type="component" value="Unassembled WGS sequence"/>
</dbReference>
<feature type="chain" id="PRO_5045674293" evidence="1">
    <location>
        <begin position="23"/>
        <end position="149"/>
    </location>
</feature>
<accession>A0ABP9JSA4</accession>
<gene>
    <name evidence="2" type="ORF">GCM10023318_00650</name>
</gene>
<comment type="caution">
    <text evidence="2">The sequence shown here is derived from an EMBL/GenBank/DDBJ whole genome shotgun (WGS) entry which is preliminary data.</text>
</comment>
<keyword evidence="3" id="KW-1185">Reference proteome</keyword>
<sequence length="149" mass="15646">MGCAVTAFLSAAACAFAAPALADPVPSYDVWDYYLAMPCHGFSPNLLDLPYNGGIRLQTVRTAPGIVTFMSDSKSIFGYTTDAVIDWHNLDNGRSGSIPVTYQHALTGPSGFVIPGIDTGTGRLRVSVTAVNHGFATLDAPTCSGEETL</sequence>
<evidence type="ECO:0000313" key="2">
    <source>
        <dbReference type="EMBL" id="GAA5041516.1"/>
    </source>
</evidence>
<proteinExistence type="predicted"/>